<dbReference type="Proteomes" id="UP001258017">
    <property type="component" value="Unassembled WGS sequence"/>
</dbReference>
<reference evidence="1" key="2">
    <citation type="journal article" date="2023" name="Commun. Biol.">
        <title>Intrasexual cuticular hydrocarbon dimorphism in a wasp sheds light on hydrocarbon biosynthesis genes in Hymenoptera.</title>
        <authorList>
            <person name="Moris V.C."/>
            <person name="Podsiadlowski L."/>
            <person name="Martin S."/>
            <person name="Oeyen J.P."/>
            <person name="Donath A."/>
            <person name="Petersen M."/>
            <person name="Wilbrandt J."/>
            <person name="Misof B."/>
            <person name="Liedtke D."/>
            <person name="Thamm M."/>
            <person name="Scheiner R."/>
            <person name="Schmitt T."/>
            <person name="Niehuis O."/>
        </authorList>
    </citation>
    <scope>NUCLEOTIDE SEQUENCE</scope>
    <source>
        <strain evidence="1">GBR_01_08_01A</strain>
    </source>
</reference>
<dbReference type="AlphaFoldDB" id="A0AAD9VSI3"/>
<organism evidence="1 2">
    <name type="scientific">Odynerus spinipes</name>
    <dbReference type="NCBI Taxonomy" id="1348599"/>
    <lineage>
        <taxon>Eukaryota</taxon>
        <taxon>Metazoa</taxon>
        <taxon>Ecdysozoa</taxon>
        <taxon>Arthropoda</taxon>
        <taxon>Hexapoda</taxon>
        <taxon>Insecta</taxon>
        <taxon>Pterygota</taxon>
        <taxon>Neoptera</taxon>
        <taxon>Endopterygota</taxon>
        <taxon>Hymenoptera</taxon>
        <taxon>Apocrita</taxon>
        <taxon>Aculeata</taxon>
        <taxon>Vespoidea</taxon>
        <taxon>Vespidae</taxon>
        <taxon>Eumeninae</taxon>
        <taxon>Odynerus</taxon>
    </lineage>
</organism>
<protein>
    <submittedName>
        <fullName evidence="1">Uncharacterized protein</fullName>
    </submittedName>
</protein>
<proteinExistence type="predicted"/>
<evidence type="ECO:0000313" key="1">
    <source>
        <dbReference type="EMBL" id="KAK2584477.1"/>
    </source>
</evidence>
<reference evidence="1" key="1">
    <citation type="submission" date="2021-08" db="EMBL/GenBank/DDBJ databases">
        <authorList>
            <person name="Misof B."/>
            <person name="Oliver O."/>
            <person name="Podsiadlowski L."/>
            <person name="Donath A."/>
            <person name="Peters R."/>
            <person name="Mayer C."/>
            <person name="Rust J."/>
            <person name="Gunkel S."/>
            <person name="Lesny P."/>
            <person name="Martin S."/>
            <person name="Oeyen J.P."/>
            <person name="Petersen M."/>
            <person name="Panagiotis P."/>
            <person name="Wilbrandt J."/>
            <person name="Tanja T."/>
        </authorList>
    </citation>
    <scope>NUCLEOTIDE SEQUENCE</scope>
    <source>
        <strain evidence="1">GBR_01_08_01A</strain>
        <tissue evidence="1">Thorax + abdomen</tissue>
    </source>
</reference>
<keyword evidence="2" id="KW-1185">Reference proteome</keyword>
<sequence>MLEIKCQGKQRSFNMNCKVMPLKNYSEISYRVKCVAVENEKVFGDVFITHQTRDLDYPSLSYPFLTEYKTRKRNLIEHRLEGPDFMEMNKKTVTRRASEVTTAAIRRQTRRTKSIDETRSIKQFDVSDVKDNTTVRSLKKYPAPLAIEGTTKQKICVSSLVDQLLLDIYGFPSGSRSESDSTASSLRQHPQHQYLQKARLLLKSKTELQMLIKFLHDHINHTGGLLVRQLRRKDYLMAKRDKQCDIITAHLQAYSAKRSK</sequence>
<dbReference type="EMBL" id="JAIFRP010000026">
    <property type="protein sequence ID" value="KAK2584477.1"/>
    <property type="molecule type" value="Genomic_DNA"/>
</dbReference>
<gene>
    <name evidence="1" type="ORF">KPH14_006852</name>
</gene>
<name>A0AAD9VSI3_9HYME</name>
<evidence type="ECO:0000313" key="2">
    <source>
        <dbReference type="Proteomes" id="UP001258017"/>
    </source>
</evidence>
<accession>A0AAD9VSI3</accession>
<comment type="caution">
    <text evidence="1">The sequence shown here is derived from an EMBL/GenBank/DDBJ whole genome shotgun (WGS) entry which is preliminary data.</text>
</comment>